<evidence type="ECO:0000313" key="2">
    <source>
        <dbReference type="EMBL" id="MBP1907137.1"/>
    </source>
</evidence>
<organism evidence="2 3">
    <name type="scientific">Paenibacillus turicensis</name>
    <dbReference type="NCBI Taxonomy" id="160487"/>
    <lineage>
        <taxon>Bacteria</taxon>
        <taxon>Bacillati</taxon>
        <taxon>Bacillota</taxon>
        <taxon>Bacilli</taxon>
        <taxon>Bacillales</taxon>
        <taxon>Paenibacillaceae</taxon>
        <taxon>Paenibacillus</taxon>
    </lineage>
</organism>
<proteinExistence type="predicted"/>
<dbReference type="EMBL" id="JAGGKG010000022">
    <property type="protein sequence ID" value="MBP1907137.1"/>
    <property type="molecule type" value="Genomic_DNA"/>
</dbReference>
<keyword evidence="1" id="KW-0732">Signal</keyword>
<keyword evidence="3" id="KW-1185">Reference proteome</keyword>
<sequence>MKRLYLFLVLLLALSACDTATNNMKANDVPKVENSTTMVPPTNGDQNKSEAKISPAFLAKEDKKLSIQDYETAYKMTTKALTQYYKAIWNHAEFDADAYFLNENLKQYTTKKIKDQYNLAVKHDLTSNIVTNVEFISDEVKFVDDENQYLYLKLKAAIQHDIGGYGEVTEFLVQNQEGKLVIVDWYCGAKDSYDMTIRGAGQVINNPNVWNDDEWVEKLKLKAATNEG</sequence>
<evidence type="ECO:0000256" key="1">
    <source>
        <dbReference type="SAM" id="SignalP"/>
    </source>
</evidence>
<comment type="caution">
    <text evidence="2">The sequence shown here is derived from an EMBL/GenBank/DDBJ whole genome shotgun (WGS) entry which is preliminary data.</text>
</comment>
<gene>
    <name evidence="2" type="ORF">J2Z32_003802</name>
</gene>
<protein>
    <recommendedName>
        <fullName evidence="4">Lipoprotein</fullName>
    </recommendedName>
</protein>
<evidence type="ECO:0008006" key="4">
    <source>
        <dbReference type="Google" id="ProtNLM"/>
    </source>
</evidence>
<feature type="signal peptide" evidence="1">
    <location>
        <begin position="1"/>
        <end position="20"/>
    </location>
</feature>
<name>A0ABS4FX55_9BACL</name>
<evidence type="ECO:0000313" key="3">
    <source>
        <dbReference type="Proteomes" id="UP001519272"/>
    </source>
</evidence>
<accession>A0ABS4FX55</accession>
<dbReference type="Proteomes" id="UP001519272">
    <property type="component" value="Unassembled WGS sequence"/>
</dbReference>
<dbReference type="RefSeq" id="WP_210090721.1">
    <property type="nucleotide sequence ID" value="NZ_JAGGKG010000022.1"/>
</dbReference>
<feature type="chain" id="PRO_5045681233" description="Lipoprotein" evidence="1">
    <location>
        <begin position="21"/>
        <end position="228"/>
    </location>
</feature>
<dbReference type="PROSITE" id="PS51257">
    <property type="entry name" value="PROKAR_LIPOPROTEIN"/>
    <property type="match status" value="1"/>
</dbReference>
<reference evidence="2 3" key="1">
    <citation type="submission" date="2021-03" db="EMBL/GenBank/DDBJ databases">
        <title>Genomic Encyclopedia of Type Strains, Phase IV (KMG-IV): sequencing the most valuable type-strain genomes for metagenomic binning, comparative biology and taxonomic classification.</title>
        <authorList>
            <person name="Goeker M."/>
        </authorList>
    </citation>
    <scope>NUCLEOTIDE SEQUENCE [LARGE SCALE GENOMIC DNA]</scope>
    <source>
        <strain evidence="2 3">DSM 14349</strain>
    </source>
</reference>